<accession>A0A1I3I0U3</accession>
<dbReference type="AlphaFoldDB" id="A0A1I3I0U3"/>
<sequence>MKNLTFIGIILLALAFLLYYLMPEFSFIKLFEPINLMGILAGIGIGLIIGGLVGYVSKGSSIRKSNQRKDYIQLEKEKKALEVQAAMLANNQSVTNEDLQQKNMQNQP</sequence>
<dbReference type="OrthoDB" id="1274753at2"/>
<keyword evidence="1" id="KW-0175">Coiled coil</keyword>
<dbReference type="Proteomes" id="UP000198931">
    <property type="component" value="Unassembled WGS sequence"/>
</dbReference>
<dbReference type="RefSeq" id="WP_090081201.1">
    <property type="nucleotide sequence ID" value="NZ_FOQT01000004.1"/>
</dbReference>
<reference evidence="3 4" key="1">
    <citation type="submission" date="2016-10" db="EMBL/GenBank/DDBJ databases">
        <authorList>
            <person name="de Groot N.N."/>
        </authorList>
    </citation>
    <scope>NUCLEOTIDE SEQUENCE [LARGE SCALE GENOMIC DNA]</scope>
    <source>
        <strain evidence="3 4">DSM 26000</strain>
    </source>
</reference>
<evidence type="ECO:0000256" key="2">
    <source>
        <dbReference type="SAM" id="Phobius"/>
    </source>
</evidence>
<feature type="transmembrane region" description="Helical" evidence="2">
    <location>
        <begin position="34"/>
        <end position="56"/>
    </location>
</feature>
<name>A0A1I3I0U3_9FLAO</name>
<keyword evidence="4" id="KW-1185">Reference proteome</keyword>
<feature type="transmembrane region" description="Helical" evidence="2">
    <location>
        <begin position="5"/>
        <end position="22"/>
    </location>
</feature>
<evidence type="ECO:0000313" key="4">
    <source>
        <dbReference type="Proteomes" id="UP000198931"/>
    </source>
</evidence>
<dbReference type="EMBL" id="FOQT01000004">
    <property type="protein sequence ID" value="SFI41574.1"/>
    <property type="molecule type" value="Genomic_DNA"/>
</dbReference>
<keyword evidence="2" id="KW-0472">Membrane</keyword>
<keyword evidence="2" id="KW-0812">Transmembrane</keyword>
<evidence type="ECO:0008006" key="5">
    <source>
        <dbReference type="Google" id="ProtNLM"/>
    </source>
</evidence>
<feature type="coiled-coil region" evidence="1">
    <location>
        <begin position="64"/>
        <end position="91"/>
    </location>
</feature>
<protein>
    <recommendedName>
        <fullName evidence="5">Lipopolysaccharide assembly protein A domain-containing protein</fullName>
    </recommendedName>
</protein>
<organism evidence="3 4">
    <name type="scientific">Halpernia frigidisoli</name>
    <dbReference type="NCBI Taxonomy" id="1125876"/>
    <lineage>
        <taxon>Bacteria</taxon>
        <taxon>Pseudomonadati</taxon>
        <taxon>Bacteroidota</taxon>
        <taxon>Flavobacteriia</taxon>
        <taxon>Flavobacteriales</taxon>
        <taxon>Weeksellaceae</taxon>
        <taxon>Chryseobacterium group</taxon>
        <taxon>Halpernia</taxon>
    </lineage>
</organism>
<keyword evidence="2" id="KW-1133">Transmembrane helix</keyword>
<dbReference type="STRING" id="1125876.SAMN05443292_2502"/>
<evidence type="ECO:0000313" key="3">
    <source>
        <dbReference type="EMBL" id="SFI41574.1"/>
    </source>
</evidence>
<gene>
    <name evidence="3" type="ORF">SAMN05443292_2502</name>
</gene>
<evidence type="ECO:0000256" key="1">
    <source>
        <dbReference type="SAM" id="Coils"/>
    </source>
</evidence>
<proteinExistence type="predicted"/>